<organism evidence="2 3">
    <name type="scientific">Portunus trituberculatus</name>
    <name type="common">Swimming crab</name>
    <name type="synonym">Neptunus trituberculatus</name>
    <dbReference type="NCBI Taxonomy" id="210409"/>
    <lineage>
        <taxon>Eukaryota</taxon>
        <taxon>Metazoa</taxon>
        <taxon>Ecdysozoa</taxon>
        <taxon>Arthropoda</taxon>
        <taxon>Crustacea</taxon>
        <taxon>Multicrustacea</taxon>
        <taxon>Malacostraca</taxon>
        <taxon>Eumalacostraca</taxon>
        <taxon>Eucarida</taxon>
        <taxon>Decapoda</taxon>
        <taxon>Pleocyemata</taxon>
        <taxon>Brachyura</taxon>
        <taxon>Eubrachyura</taxon>
        <taxon>Portunoidea</taxon>
        <taxon>Portunidae</taxon>
        <taxon>Portuninae</taxon>
        <taxon>Portunus</taxon>
    </lineage>
</organism>
<gene>
    <name evidence="2" type="ORF">E2C01_047210</name>
</gene>
<keyword evidence="3" id="KW-1185">Reference proteome</keyword>
<feature type="compositionally biased region" description="Pro residues" evidence="1">
    <location>
        <begin position="42"/>
        <end position="51"/>
    </location>
</feature>
<comment type="caution">
    <text evidence="2">The sequence shown here is derived from an EMBL/GenBank/DDBJ whole genome shotgun (WGS) entry which is preliminary data.</text>
</comment>
<accession>A0A5B7G0J2</accession>
<evidence type="ECO:0000313" key="3">
    <source>
        <dbReference type="Proteomes" id="UP000324222"/>
    </source>
</evidence>
<dbReference type="AlphaFoldDB" id="A0A5B7G0J2"/>
<evidence type="ECO:0000256" key="1">
    <source>
        <dbReference type="SAM" id="MobiDB-lite"/>
    </source>
</evidence>
<name>A0A5B7G0J2_PORTR</name>
<protein>
    <submittedName>
        <fullName evidence="2">Uncharacterized protein</fullName>
    </submittedName>
</protein>
<feature type="region of interest" description="Disordered" evidence="1">
    <location>
        <begin position="1"/>
        <end position="58"/>
    </location>
</feature>
<evidence type="ECO:0000313" key="2">
    <source>
        <dbReference type="EMBL" id="MPC53321.1"/>
    </source>
</evidence>
<sequence>MMDLLPGRGSVAERGSARAGEWQRRAGRGGGDVEQECLPRGNDPPPPPPPQQQQLSIPLTCSITRNSWVCN</sequence>
<dbReference type="Proteomes" id="UP000324222">
    <property type="component" value="Unassembled WGS sequence"/>
</dbReference>
<dbReference type="EMBL" id="VSRR010011538">
    <property type="protein sequence ID" value="MPC53321.1"/>
    <property type="molecule type" value="Genomic_DNA"/>
</dbReference>
<proteinExistence type="predicted"/>
<reference evidence="2 3" key="1">
    <citation type="submission" date="2019-05" db="EMBL/GenBank/DDBJ databases">
        <title>Another draft genome of Portunus trituberculatus and its Hox gene families provides insights of decapod evolution.</title>
        <authorList>
            <person name="Jeong J.-H."/>
            <person name="Song I."/>
            <person name="Kim S."/>
            <person name="Choi T."/>
            <person name="Kim D."/>
            <person name="Ryu S."/>
            <person name="Kim W."/>
        </authorList>
    </citation>
    <scope>NUCLEOTIDE SEQUENCE [LARGE SCALE GENOMIC DNA]</scope>
    <source>
        <tissue evidence="2">Muscle</tissue>
    </source>
</reference>